<dbReference type="SMART" id="SM00751">
    <property type="entry name" value="BSD"/>
    <property type="match status" value="1"/>
</dbReference>
<evidence type="ECO:0000259" key="1">
    <source>
        <dbReference type="PROSITE" id="PS50858"/>
    </source>
</evidence>
<dbReference type="EMBL" id="KN659111">
    <property type="protein sequence ID" value="KHN19383.1"/>
    <property type="molecule type" value="Genomic_DNA"/>
</dbReference>
<accession>A0A0B2QHJ2</accession>
<sequence length="112" mass="12148">MDVPRNVSSPALVGDNDSTTMTLPIDSGSRGGAFFTIKNDLVHGWGLDMKLGYCAQEHALAVEHLAPSLAALRMELCPGYMSDGNFWKIYFVLVHPRLSKIDAAILSTPQVS</sequence>
<dbReference type="PANTHER" id="PTHR31923:SF4">
    <property type="entry name" value="BSD DOMAIN-CONTAINING PROTEIN"/>
    <property type="match status" value="1"/>
</dbReference>
<dbReference type="PANTHER" id="PTHR31923">
    <property type="entry name" value="BSD DOMAIN-CONTAINING PROTEIN"/>
    <property type="match status" value="1"/>
</dbReference>
<gene>
    <name evidence="2" type="ORF">glysoja_048816</name>
</gene>
<dbReference type="InterPro" id="IPR005607">
    <property type="entry name" value="BSD_dom"/>
</dbReference>
<feature type="domain" description="BSD" evidence="1">
    <location>
        <begin position="57"/>
        <end position="98"/>
    </location>
</feature>
<reference evidence="2" key="1">
    <citation type="submission" date="2014-07" db="EMBL/GenBank/DDBJ databases">
        <title>Identification of a novel salt tolerance gene in wild soybean by whole-genome sequencing.</title>
        <authorList>
            <person name="Lam H.-M."/>
            <person name="Qi X."/>
            <person name="Li M.-W."/>
            <person name="Liu X."/>
            <person name="Xie M."/>
            <person name="Ni M."/>
            <person name="Xu X."/>
        </authorList>
    </citation>
    <scope>NUCLEOTIDE SEQUENCE [LARGE SCALE GENOMIC DNA]</scope>
    <source>
        <tissue evidence="2">Root</tissue>
    </source>
</reference>
<proteinExistence type="predicted"/>
<organism evidence="2">
    <name type="scientific">Glycine soja</name>
    <name type="common">Wild soybean</name>
    <dbReference type="NCBI Taxonomy" id="3848"/>
    <lineage>
        <taxon>Eukaryota</taxon>
        <taxon>Viridiplantae</taxon>
        <taxon>Streptophyta</taxon>
        <taxon>Embryophyta</taxon>
        <taxon>Tracheophyta</taxon>
        <taxon>Spermatophyta</taxon>
        <taxon>Magnoliopsida</taxon>
        <taxon>eudicotyledons</taxon>
        <taxon>Gunneridae</taxon>
        <taxon>Pentapetalae</taxon>
        <taxon>rosids</taxon>
        <taxon>fabids</taxon>
        <taxon>Fabales</taxon>
        <taxon>Fabaceae</taxon>
        <taxon>Papilionoideae</taxon>
        <taxon>50 kb inversion clade</taxon>
        <taxon>NPAAA clade</taxon>
        <taxon>indigoferoid/millettioid clade</taxon>
        <taxon>Phaseoleae</taxon>
        <taxon>Glycine</taxon>
        <taxon>Glycine subgen. Soja</taxon>
    </lineage>
</organism>
<dbReference type="Proteomes" id="UP000053555">
    <property type="component" value="Unassembled WGS sequence"/>
</dbReference>
<dbReference type="AlphaFoldDB" id="A0A0B2QHJ2"/>
<dbReference type="PROSITE" id="PS50858">
    <property type="entry name" value="BSD"/>
    <property type="match status" value="1"/>
</dbReference>
<dbReference type="Pfam" id="PF03909">
    <property type="entry name" value="BSD"/>
    <property type="match status" value="1"/>
</dbReference>
<dbReference type="InterPro" id="IPR035925">
    <property type="entry name" value="BSD_dom_sf"/>
</dbReference>
<protein>
    <recommendedName>
        <fullName evidence="1">BSD domain-containing protein</fullName>
    </recommendedName>
</protein>
<dbReference type="SUPFAM" id="SSF140383">
    <property type="entry name" value="BSD domain-like"/>
    <property type="match status" value="1"/>
</dbReference>
<dbReference type="Gene3D" id="1.10.3970.10">
    <property type="entry name" value="BSD domain"/>
    <property type="match status" value="1"/>
</dbReference>
<name>A0A0B2QHJ2_GLYSO</name>
<evidence type="ECO:0000313" key="2">
    <source>
        <dbReference type="EMBL" id="KHN19383.1"/>
    </source>
</evidence>